<dbReference type="OrthoDB" id="6731754at2759"/>
<proteinExistence type="predicted"/>
<reference evidence="2" key="1">
    <citation type="submission" date="2022-03" db="EMBL/GenBank/DDBJ databases">
        <authorList>
            <person name="Sayadi A."/>
        </authorList>
    </citation>
    <scope>NUCLEOTIDE SEQUENCE</scope>
</reference>
<comment type="caution">
    <text evidence="2">The sequence shown here is derived from an EMBL/GenBank/DDBJ whole genome shotgun (WGS) entry which is preliminary data.</text>
</comment>
<feature type="region of interest" description="Disordered" evidence="1">
    <location>
        <begin position="1"/>
        <end position="47"/>
    </location>
</feature>
<feature type="compositionally biased region" description="Basic and acidic residues" evidence="1">
    <location>
        <begin position="1"/>
        <end position="20"/>
    </location>
</feature>
<dbReference type="Proteomes" id="UP001152888">
    <property type="component" value="Unassembled WGS sequence"/>
</dbReference>
<evidence type="ECO:0000256" key="1">
    <source>
        <dbReference type="SAM" id="MobiDB-lite"/>
    </source>
</evidence>
<dbReference type="EMBL" id="CAKOFQ010006745">
    <property type="protein sequence ID" value="CAH1967620.1"/>
    <property type="molecule type" value="Genomic_DNA"/>
</dbReference>
<sequence>MKYWHGIKETLLRDKSKPAGDEDAGQKGAKVEDNMIPRPTGTGDFDYESYCVKDSEDDYGGRLTEENETFDQRFHNDVEKHDALLQRLGDDIDETKKEYFCCAGRLEEMEKEVQKRMELKNLCSHMFKEQLPKIERSLELIQNFGDSLTYQNEVLDSWHCFIEEFRKIPEERILHGERSTCHRE</sequence>
<name>A0A9P0KAR6_ACAOB</name>
<organism evidence="2 3">
    <name type="scientific">Acanthoscelides obtectus</name>
    <name type="common">Bean weevil</name>
    <name type="synonym">Bruchus obtectus</name>
    <dbReference type="NCBI Taxonomy" id="200917"/>
    <lineage>
        <taxon>Eukaryota</taxon>
        <taxon>Metazoa</taxon>
        <taxon>Ecdysozoa</taxon>
        <taxon>Arthropoda</taxon>
        <taxon>Hexapoda</taxon>
        <taxon>Insecta</taxon>
        <taxon>Pterygota</taxon>
        <taxon>Neoptera</taxon>
        <taxon>Endopterygota</taxon>
        <taxon>Coleoptera</taxon>
        <taxon>Polyphaga</taxon>
        <taxon>Cucujiformia</taxon>
        <taxon>Chrysomeloidea</taxon>
        <taxon>Chrysomelidae</taxon>
        <taxon>Bruchinae</taxon>
        <taxon>Bruchini</taxon>
        <taxon>Acanthoscelides</taxon>
    </lineage>
</organism>
<keyword evidence="3" id="KW-1185">Reference proteome</keyword>
<evidence type="ECO:0000313" key="2">
    <source>
        <dbReference type="EMBL" id="CAH1967620.1"/>
    </source>
</evidence>
<accession>A0A9P0KAR6</accession>
<gene>
    <name evidence="2" type="ORF">ACAOBT_LOCUS7471</name>
</gene>
<evidence type="ECO:0000313" key="3">
    <source>
        <dbReference type="Proteomes" id="UP001152888"/>
    </source>
</evidence>
<protein>
    <submittedName>
        <fullName evidence="2">Uncharacterized protein</fullName>
    </submittedName>
</protein>
<dbReference type="AlphaFoldDB" id="A0A9P0KAR6"/>